<dbReference type="EC" id="2.1.1.72" evidence="2"/>
<keyword evidence="10" id="KW-1185">Reference proteome</keyword>
<feature type="domain" description="DNA methylase N-4/N-6" evidence="8">
    <location>
        <begin position="544"/>
        <end position="842"/>
    </location>
</feature>
<evidence type="ECO:0000256" key="3">
    <source>
        <dbReference type="ARBA" id="ARBA00022603"/>
    </source>
</evidence>
<evidence type="ECO:0000256" key="7">
    <source>
        <dbReference type="SAM" id="MobiDB-lite"/>
    </source>
</evidence>
<gene>
    <name evidence="9" type="ORF">NM686_000610</name>
</gene>
<dbReference type="Gene3D" id="3.40.50.150">
    <property type="entry name" value="Vaccinia Virus protein VP39"/>
    <property type="match status" value="1"/>
</dbReference>
<keyword evidence="5" id="KW-0949">S-adenosyl-L-methionine</keyword>
<name>A0ABY7GKM3_9GAMM</name>
<evidence type="ECO:0000256" key="4">
    <source>
        <dbReference type="ARBA" id="ARBA00022679"/>
    </source>
</evidence>
<feature type="region of interest" description="Disordered" evidence="7">
    <location>
        <begin position="667"/>
        <end position="686"/>
    </location>
</feature>
<accession>A0ABY7GKM3</accession>
<dbReference type="InterPro" id="IPR002941">
    <property type="entry name" value="DNA_methylase_N4/N6"/>
</dbReference>
<evidence type="ECO:0000256" key="1">
    <source>
        <dbReference type="ARBA" id="ARBA00006594"/>
    </source>
</evidence>
<protein>
    <recommendedName>
        <fullName evidence="2">site-specific DNA-methyltransferase (adenine-specific)</fullName>
        <ecNumber evidence="2">2.1.1.72</ecNumber>
    </recommendedName>
</protein>
<sequence>MSNTDKYRNRLINLLKELFQLDQPELDFGFYKIMHAKSVQISRFLEDDLLDVIKDAFGEVDEQRLAEAKARYKAAIEQAKKFGAPDPEQTDGVKEAKAQYEQAKDGGNAESEIYDHLYRFFERYYDNGDFMSRRYYARESDSRAAPYAVPYDGREVYLHWANKDQYYIKSSEYLSNYSFDLNEAIRQQAQTGKTPGLEQFASHDEQPLKVHFRIVDASEGEHGNIKATANQKRFFLIHAAKPVELLPFPRDEEDRRVDKRSASTDTEGLMVDAANALSTLHINFEYRTDPDKTGQDAKWQETRLQQAEAAIIQALQDLKASAFLQALQTPAPTDSKNKRTLLGKYLQKYAARNTMDYFIHKDLGGFLRRELDFYIKNEIMRLDDIDNADAPQVQSYLSKIRVLRKIAQQLIAFLAQLEEFQKKLWLKKKFVTECHYCITLDRIDAKFYPEIAANDHQRDEWVKLFAINEIAGDLATPSYSEPLTVEFLAANPYLLVDTTLFSADFEQRLLSEIPNLDAQCDGVLIHSENFQALGLMQEKYREQVKCIYIDPPYNTDGDGFAYKDSYQHSSWLSNIHSRLALAKSLQAVDSSISVSIDDNEMVNLSLLLSSLYGDACKIADLIWQKRYSPDIRKAISDAHEYILVYATDPSEFKAKRNLLPLGNDQIKQFSNPDNDPRGPWKSDNFTAPGFRPNQMYEIETPDGRKLTPPPGRCWMVTQENYEKLKDDKRLIFGKDGSGRPAVKRFLHEMEGMVPWTWWDHQSSGHSQEGLKEGSDLFSREGAFSTQKPTRMIQKLLHITTSQSANVFDFFAGSGTTAHATINLNRQDKGNRKYILVEQNDYFNTVLKPRIQKVVYSKDWKDGKPVSREGISHCFKTLRLESYEDVLNNLVFRQDDARERALDNNPELRRDYLLNYFLDVETQDSQSLLNIAAFRDPFAYQMWIKKPGSESQTLQSVDLVETFNWLIGLWVSHMAAPQGFSAEFVRETDPDLPQDQNTRLRCTRLKPVADAGGCAALIHPTKDDNGRVDKAIAASTTPPNHDQAHYWFRLVEGYTLKVPGDPSSKIPTLIVWRKLTTDPEKDSAVLQTYLLDKLQISPREQNYGAIYVNGSHTLPNPVIESEQIKVRLIEEAFHAAMWSGE</sequence>
<dbReference type="Pfam" id="PF01555">
    <property type="entry name" value="N6_N4_Mtase"/>
    <property type="match status" value="1"/>
</dbReference>
<keyword evidence="4" id="KW-0808">Transferase</keyword>
<dbReference type="SUPFAM" id="SSF53335">
    <property type="entry name" value="S-adenosyl-L-methionine-dependent methyltransferases"/>
    <property type="match status" value="1"/>
</dbReference>
<organism evidence="9 10">
    <name type="scientific">Methylomonas rapida</name>
    <dbReference type="NCBI Taxonomy" id="2963939"/>
    <lineage>
        <taxon>Bacteria</taxon>
        <taxon>Pseudomonadati</taxon>
        <taxon>Pseudomonadota</taxon>
        <taxon>Gammaproteobacteria</taxon>
        <taxon>Methylococcales</taxon>
        <taxon>Methylococcaceae</taxon>
        <taxon>Methylomonas</taxon>
    </lineage>
</organism>
<comment type="similarity">
    <text evidence="1">Belongs to the N(4)/N(6)-methyltransferase family.</text>
</comment>
<dbReference type="RefSeq" id="WP_255190009.1">
    <property type="nucleotide sequence ID" value="NZ_CP113517.1"/>
</dbReference>
<evidence type="ECO:0000259" key="8">
    <source>
        <dbReference type="Pfam" id="PF01555"/>
    </source>
</evidence>
<dbReference type="Proteomes" id="UP001162780">
    <property type="component" value="Chromosome"/>
</dbReference>
<dbReference type="PROSITE" id="PS00092">
    <property type="entry name" value="N6_MTASE"/>
    <property type="match status" value="1"/>
</dbReference>
<dbReference type="InterPro" id="IPR002052">
    <property type="entry name" value="DNA_methylase_N6_adenine_CS"/>
</dbReference>
<keyword evidence="3" id="KW-0489">Methyltransferase</keyword>
<evidence type="ECO:0000256" key="2">
    <source>
        <dbReference type="ARBA" id="ARBA00011900"/>
    </source>
</evidence>
<dbReference type="InterPro" id="IPR002295">
    <property type="entry name" value="N4/N6-MTase_EcoPI_Mod-like"/>
</dbReference>
<dbReference type="PRINTS" id="PR00506">
    <property type="entry name" value="D21N6MTFRASE"/>
</dbReference>
<reference evidence="9" key="1">
    <citation type="submission" date="2022-11" db="EMBL/GenBank/DDBJ databases">
        <title>Methylomonas rapida sp. nov., Carotenoid-Producing Obligate Methanotrophs with High Growth Characteristics and Biotechnological Potential.</title>
        <authorList>
            <person name="Tikhonova E.N."/>
            <person name="Suleimanov R.Z."/>
            <person name="Miroshnikov K."/>
            <person name="Oshkin I.Y."/>
            <person name="Belova S.E."/>
            <person name="Danilova O.V."/>
            <person name="Ashikhmin A."/>
            <person name="Konopkin A."/>
            <person name="But S.Y."/>
            <person name="Khmelenina V.N."/>
            <person name="Kuznetsov N."/>
            <person name="Pimenov N.V."/>
            <person name="Dedysh S.N."/>
        </authorList>
    </citation>
    <scope>NUCLEOTIDE SEQUENCE</scope>
    <source>
        <strain evidence="9">MP1</strain>
    </source>
</reference>
<comment type="catalytic activity">
    <reaction evidence="6">
        <text>a 2'-deoxyadenosine in DNA + S-adenosyl-L-methionine = an N(6)-methyl-2'-deoxyadenosine in DNA + S-adenosyl-L-homocysteine + H(+)</text>
        <dbReference type="Rhea" id="RHEA:15197"/>
        <dbReference type="Rhea" id="RHEA-COMP:12418"/>
        <dbReference type="Rhea" id="RHEA-COMP:12419"/>
        <dbReference type="ChEBI" id="CHEBI:15378"/>
        <dbReference type="ChEBI" id="CHEBI:57856"/>
        <dbReference type="ChEBI" id="CHEBI:59789"/>
        <dbReference type="ChEBI" id="CHEBI:90615"/>
        <dbReference type="ChEBI" id="CHEBI:90616"/>
        <dbReference type="EC" id="2.1.1.72"/>
    </reaction>
</comment>
<dbReference type="InterPro" id="IPR029063">
    <property type="entry name" value="SAM-dependent_MTases_sf"/>
</dbReference>
<dbReference type="EMBL" id="CP113517">
    <property type="protein sequence ID" value="WAR45043.1"/>
    <property type="molecule type" value="Genomic_DNA"/>
</dbReference>
<evidence type="ECO:0000313" key="9">
    <source>
        <dbReference type="EMBL" id="WAR45043.1"/>
    </source>
</evidence>
<evidence type="ECO:0000313" key="10">
    <source>
        <dbReference type="Proteomes" id="UP001162780"/>
    </source>
</evidence>
<evidence type="ECO:0000256" key="6">
    <source>
        <dbReference type="ARBA" id="ARBA00047942"/>
    </source>
</evidence>
<proteinExistence type="inferred from homology"/>
<evidence type="ECO:0000256" key="5">
    <source>
        <dbReference type="ARBA" id="ARBA00022691"/>
    </source>
</evidence>